<organism evidence="1 2">
    <name type="scientific">Candidatus Raymondbacteria bacterium RIFOXYD12_FULL_49_13</name>
    <dbReference type="NCBI Taxonomy" id="1817890"/>
    <lineage>
        <taxon>Bacteria</taxon>
        <taxon>Raymondiibacteriota</taxon>
    </lineage>
</organism>
<proteinExistence type="predicted"/>
<evidence type="ECO:0000313" key="1">
    <source>
        <dbReference type="EMBL" id="OGK03324.1"/>
    </source>
</evidence>
<dbReference type="EMBL" id="MFYX01000091">
    <property type="protein sequence ID" value="OGK03324.1"/>
    <property type="molecule type" value="Genomic_DNA"/>
</dbReference>
<dbReference type="Proteomes" id="UP000179243">
    <property type="component" value="Unassembled WGS sequence"/>
</dbReference>
<reference evidence="1 2" key="1">
    <citation type="journal article" date="2016" name="Nat. Commun.">
        <title>Thousands of microbial genomes shed light on interconnected biogeochemical processes in an aquifer system.</title>
        <authorList>
            <person name="Anantharaman K."/>
            <person name="Brown C.T."/>
            <person name="Hug L.A."/>
            <person name="Sharon I."/>
            <person name="Castelle C.J."/>
            <person name="Probst A.J."/>
            <person name="Thomas B.C."/>
            <person name="Singh A."/>
            <person name="Wilkins M.J."/>
            <person name="Karaoz U."/>
            <person name="Brodie E.L."/>
            <person name="Williams K.H."/>
            <person name="Hubbard S.S."/>
            <person name="Banfield J.F."/>
        </authorList>
    </citation>
    <scope>NUCLEOTIDE SEQUENCE [LARGE SCALE GENOMIC DNA]</scope>
</reference>
<protein>
    <submittedName>
        <fullName evidence="1">Uncharacterized protein</fullName>
    </submittedName>
</protein>
<name>A0A1F7F9G6_UNCRA</name>
<dbReference type="AlphaFoldDB" id="A0A1F7F9G6"/>
<gene>
    <name evidence="1" type="ORF">A2519_15235</name>
</gene>
<accession>A0A1F7F9G6</accession>
<sequence>MKTNEIIINGYNNRNYGWNRPENHQLKPGKGLIPCRNMLLSVSVLRSLRTKSGFSSVRNMYFF</sequence>
<comment type="caution">
    <text evidence="1">The sequence shown here is derived from an EMBL/GenBank/DDBJ whole genome shotgun (WGS) entry which is preliminary data.</text>
</comment>
<evidence type="ECO:0000313" key="2">
    <source>
        <dbReference type="Proteomes" id="UP000179243"/>
    </source>
</evidence>